<dbReference type="Proteomes" id="UP000345637">
    <property type="component" value="Unassembled WGS sequence"/>
</dbReference>
<sequence length="78" mass="8400">MAKGLQTQLSRKRRPLGEALRLGFQYEVVLTLPERTGNSAAKGDFPPGQVLLTRVIDIDTGNISACAAAKWSTRGCTP</sequence>
<evidence type="ECO:0000313" key="2">
    <source>
        <dbReference type="Proteomes" id="UP000345637"/>
    </source>
</evidence>
<organism evidence="1 2">
    <name type="scientific">Raoultella planticola</name>
    <name type="common">Klebsiella planticola</name>
    <dbReference type="NCBI Taxonomy" id="575"/>
    <lineage>
        <taxon>Bacteria</taxon>
        <taxon>Pseudomonadati</taxon>
        <taxon>Pseudomonadota</taxon>
        <taxon>Gammaproteobacteria</taxon>
        <taxon>Enterobacterales</taxon>
        <taxon>Enterobacteriaceae</taxon>
        <taxon>Klebsiella/Raoultella group</taxon>
        <taxon>Raoultella</taxon>
    </lineage>
</organism>
<dbReference type="EMBL" id="CAADJE010000020">
    <property type="protein sequence ID" value="VFS62370.1"/>
    <property type="molecule type" value="Genomic_DNA"/>
</dbReference>
<reference evidence="1 2" key="1">
    <citation type="submission" date="2019-03" db="EMBL/GenBank/DDBJ databases">
        <authorList>
            <consortium name="Pathogen Informatics"/>
        </authorList>
    </citation>
    <scope>NUCLEOTIDE SEQUENCE [LARGE SCALE GENOMIC DNA]</scope>
    <source>
        <strain evidence="1 2">NCTC12998</strain>
    </source>
</reference>
<gene>
    <name evidence="1" type="ORF">NCTC12998_01844</name>
</gene>
<proteinExistence type="predicted"/>
<name>A0A485ANW8_RAOPL</name>
<protein>
    <submittedName>
        <fullName evidence="1">Uncharacterized protein</fullName>
    </submittedName>
</protein>
<dbReference type="AlphaFoldDB" id="A0A485ANW8"/>
<evidence type="ECO:0000313" key="1">
    <source>
        <dbReference type="EMBL" id="VFS62370.1"/>
    </source>
</evidence>
<accession>A0A485ANW8</accession>